<proteinExistence type="predicted"/>
<dbReference type="InterPro" id="IPR029068">
    <property type="entry name" value="Glyas_Bleomycin-R_OHBP_Dase"/>
</dbReference>
<gene>
    <name evidence="2" type="ORF">F7Q92_11900</name>
</gene>
<dbReference type="Proteomes" id="UP000430120">
    <property type="component" value="Unassembled WGS sequence"/>
</dbReference>
<dbReference type="AlphaFoldDB" id="A0A643FES8"/>
<dbReference type="PROSITE" id="PS51819">
    <property type="entry name" value="VOC"/>
    <property type="match status" value="1"/>
</dbReference>
<comment type="caution">
    <text evidence="2">The sequence shown here is derived from an EMBL/GenBank/DDBJ whole genome shotgun (WGS) entry which is preliminary data.</text>
</comment>
<dbReference type="EMBL" id="VZPB01000025">
    <property type="protein sequence ID" value="KAB0581426.1"/>
    <property type="molecule type" value="Genomic_DNA"/>
</dbReference>
<dbReference type="PANTHER" id="PTHR39434:SF1">
    <property type="entry name" value="VOC DOMAIN-CONTAINING PROTEIN"/>
    <property type="match status" value="1"/>
</dbReference>
<dbReference type="RefSeq" id="WP_151124363.1">
    <property type="nucleotide sequence ID" value="NZ_CP088082.1"/>
</dbReference>
<dbReference type="PANTHER" id="PTHR39434">
    <property type="match status" value="1"/>
</dbReference>
<reference evidence="2 3" key="1">
    <citation type="submission" date="2019-09" db="EMBL/GenBank/DDBJ databases">
        <title>Draft genome sequences of 48 bacterial type strains from the CCUG.</title>
        <authorList>
            <person name="Tunovic T."/>
            <person name="Pineiro-Iglesias B."/>
            <person name="Unosson C."/>
            <person name="Inganas E."/>
            <person name="Ohlen M."/>
            <person name="Cardew S."/>
            <person name="Jensie-Markopoulos S."/>
            <person name="Salva-Serra F."/>
            <person name="Jaen-Luchoro D."/>
            <person name="Karlsson R."/>
            <person name="Svensson-Stadler L."/>
            <person name="Chun J."/>
            <person name="Moore E."/>
        </authorList>
    </citation>
    <scope>NUCLEOTIDE SEQUENCE [LARGE SCALE GENOMIC DNA]</scope>
    <source>
        <strain evidence="2 3">CCUG 30977</strain>
    </source>
</reference>
<feature type="domain" description="VOC" evidence="1">
    <location>
        <begin position="12"/>
        <end position="138"/>
    </location>
</feature>
<dbReference type="CDD" id="cd08357">
    <property type="entry name" value="VOC_like"/>
    <property type="match status" value="1"/>
</dbReference>
<dbReference type="Gene3D" id="3.10.180.10">
    <property type="entry name" value="2,3-Dihydroxybiphenyl 1,2-Dioxygenase, domain 1"/>
    <property type="match status" value="1"/>
</dbReference>
<keyword evidence="3" id="KW-1185">Reference proteome</keyword>
<dbReference type="InterPro" id="IPR004360">
    <property type="entry name" value="Glyas_Fos-R_dOase_dom"/>
</dbReference>
<sequence length="147" mass="16176">MHAITTNPGPMSPFHLAFPVRDLAEARAFYGELLGCPEGRSSPEWVDFNFYGHQIVAHLAPGETGDVSRNAVDGHGVPVRHFGIVLPMADWQALADRLTARGTAFVIEPYIRFKGEPGEQATMFFLDPSGNALEFKAFSDITRLFAK</sequence>
<evidence type="ECO:0000259" key="1">
    <source>
        <dbReference type="PROSITE" id="PS51819"/>
    </source>
</evidence>
<name>A0A643FES8_IDEDE</name>
<evidence type="ECO:0000313" key="3">
    <source>
        <dbReference type="Proteomes" id="UP000430120"/>
    </source>
</evidence>
<dbReference type="InterPro" id="IPR037523">
    <property type="entry name" value="VOC_core"/>
</dbReference>
<organism evidence="2 3">
    <name type="scientific">Ideonella dechloratans</name>
    <dbReference type="NCBI Taxonomy" id="36863"/>
    <lineage>
        <taxon>Bacteria</taxon>
        <taxon>Pseudomonadati</taxon>
        <taxon>Pseudomonadota</taxon>
        <taxon>Betaproteobacteria</taxon>
        <taxon>Burkholderiales</taxon>
        <taxon>Sphaerotilaceae</taxon>
        <taxon>Ideonella</taxon>
    </lineage>
</organism>
<accession>A0A643FES8</accession>
<dbReference type="Pfam" id="PF00903">
    <property type="entry name" value="Glyoxalase"/>
    <property type="match status" value="1"/>
</dbReference>
<dbReference type="OrthoDB" id="793940at2"/>
<evidence type="ECO:0000313" key="2">
    <source>
        <dbReference type="EMBL" id="KAB0581426.1"/>
    </source>
</evidence>
<dbReference type="SUPFAM" id="SSF54593">
    <property type="entry name" value="Glyoxalase/Bleomycin resistance protein/Dihydroxybiphenyl dioxygenase"/>
    <property type="match status" value="1"/>
</dbReference>
<protein>
    <submittedName>
        <fullName evidence="2">Glyoxalase</fullName>
    </submittedName>
</protein>